<evidence type="ECO:0008006" key="4">
    <source>
        <dbReference type="Google" id="ProtNLM"/>
    </source>
</evidence>
<accession>A0AAW4J3E2</accession>
<keyword evidence="1" id="KW-0472">Membrane</keyword>
<sequence>MITLTKKPTRIQRINTAVKQGALVAGATAMTSYAMAEGSLDALGTSFTGEISAAKVIVISILTVAVTVLAVFVAWKYIKKGGNAA</sequence>
<evidence type="ECO:0000256" key="1">
    <source>
        <dbReference type="SAM" id="Phobius"/>
    </source>
</evidence>
<dbReference type="EMBL" id="JAGFOT010000002">
    <property type="protein sequence ID" value="MBO3656974.1"/>
    <property type="molecule type" value="Genomic_DNA"/>
</dbReference>
<gene>
    <name evidence="2" type="ORF">J5N55_02575</name>
</gene>
<reference evidence="2" key="1">
    <citation type="submission" date="2021-03" db="EMBL/GenBank/DDBJ databases">
        <title>Acinetobacter spp. whole-genome sequenced from Terengganu.</title>
        <authorList>
            <person name="Mohd Rani F."/>
        </authorList>
    </citation>
    <scope>NUCLEOTIDE SEQUENCE</scope>
    <source>
        <strain evidence="2">AC1502</strain>
    </source>
</reference>
<dbReference type="RefSeq" id="WP_208463711.1">
    <property type="nucleotide sequence ID" value="NZ_JAGFOT010000002.1"/>
</dbReference>
<evidence type="ECO:0000313" key="3">
    <source>
        <dbReference type="Proteomes" id="UP000670925"/>
    </source>
</evidence>
<comment type="caution">
    <text evidence="2">The sequence shown here is derived from an EMBL/GenBank/DDBJ whole genome shotgun (WGS) entry which is preliminary data.</text>
</comment>
<dbReference type="Proteomes" id="UP000670925">
    <property type="component" value="Unassembled WGS sequence"/>
</dbReference>
<evidence type="ECO:0000313" key="2">
    <source>
        <dbReference type="EMBL" id="MBO3656974.1"/>
    </source>
</evidence>
<name>A0AAW4J3E2_ACIHA</name>
<dbReference type="AlphaFoldDB" id="A0AAW4J3E2"/>
<protein>
    <recommendedName>
        <fullName evidence="4">Bacteriophage coat protein B</fullName>
    </recommendedName>
</protein>
<organism evidence="2 3">
    <name type="scientific">Acinetobacter haemolyticus</name>
    <dbReference type="NCBI Taxonomy" id="29430"/>
    <lineage>
        <taxon>Bacteria</taxon>
        <taxon>Pseudomonadati</taxon>
        <taxon>Pseudomonadota</taxon>
        <taxon>Gammaproteobacteria</taxon>
        <taxon>Moraxellales</taxon>
        <taxon>Moraxellaceae</taxon>
        <taxon>Acinetobacter</taxon>
    </lineage>
</organism>
<keyword evidence="1" id="KW-0812">Transmembrane</keyword>
<proteinExistence type="predicted"/>
<feature type="transmembrane region" description="Helical" evidence="1">
    <location>
        <begin position="56"/>
        <end position="78"/>
    </location>
</feature>
<feature type="transmembrane region" description="Helical" evidence="1">
    <location>
        <begin position="21"/>
        <end position="36"/>
    </location>
</feature>
<keyword evidence="1" id="KW-1133">Transmembrane helix</keyword>